<keyword evidence="3" id="KW-0560">Oxidoreductase</keyword>
<evidence type="ECO:0000256" key="3">
    <source>
        <dbReference type="ARBA" id="ARBA00023002"/>
    </source>
</evidence>
<dbReference type="SUPFAM" id="SSF51905">
    <property type="entry name" value="FAD/NAD(P)-binding domain"/>
    <property type="match status" value="1"/>
</dbReference>
<evidence type="ECO:0000256" key="1">
    <source>
        <dbReference type="ARBA" id="ARBA00022630"/>
    </source>
</evidence>
<dbReference type="PRINTS" id="PR00420">
    <property type="entry name" value="RNGMNOXGNASE"/>
</dbReference>
<gene>
    <name evidence="6" type="ORF">GCM10009765_63570</name>
</gene>
<dbReference type="PANTHER" id="PTHR47178">
    <property type="entry name" value="MONOOXYGENASE, FAD-BINDING"/>
    <property type="match status" value="1"/>
</dbReference>
<organism evidence="6 7">
    <name type="scientific">Fodinicola feengrottensis</name>
    <dbReference type="NCBI Taxonomy" id="435914"/>
    <lineage>
        <taxon>Bacteria</taxon>
        <taxon>Bacillati</taxon>
        <taxon>Actinomycetota</taxon>
        <taxon>Actinomycetes</taxon>
        <taxon>Mycobacteriales</taxon>
        <taxon>Fodinicola</taxon>
    </lineage>
</organism>
<proteinExistence type="predicted"/>
<dbReference type="Pfam" id="PF01494">
    <property type="entry name" value="FAD_binding_3"/>
    <property type="match status" value="1"/>
</dbReference>
<keyword evidence="4 6" id="KW-0503">Monooxygenase</keyword>
<evidence type="ECO:0000256" key="4">
    <source>
        <dbReference type="ARBA" id="ARBA00023033"/>
    </source>
</evidence>
<evidence type="ECO:0000313" key="6">
    <source>
        <dbReference type="EMBL" id="GAA1705585.1"/>
    </source>
</evidence>
<dbReference type="RefSeq" id="WP_344313932.1">
    <property type="nucleotide sequence ID" value="NZ_BAAANY010000031.1"/>
</dbReference>
<dbReference type="InterPro" id="IPR036188">
    <property type="entry name" value="FAD/NAD-bd_sf"/>
</dbReference>
<dbReference type="EMBL" id="BAAANY010000031">
    <property type="protein sequence ID" value="GAA1705585.1"/>
    <property type="molecule type" value="Genomic_DNA"/>
</dbReference>
<dbReference type="Pfam" id="PF13450">
    <property type="entry name" value="NAD_binding_8"/>
    <property type="match status" value="1"/>
</dbReference>
<dbReference type="PANTHER" id="PTHR47178:SF5">
    <property type="entry name" value="FAD-BINDING DOMAIN-CONTAINING PROTEIN"/>
    <property type="match status" value="1"/>
</dbReference>
<protein>
    <submittedName>
        <fullName evidence="6">FAD-dependent monooxygenase</fullName>
    </submittedName>
</protein>
<evidence type="ECO:0000256" key="2">
    <source>
        <dbReference type="ARBA" id="ARBA00022827"/>
    </source>
</evidence>
<dbReference type="GO" id="GO:0004497">
    <property type="term" value="F:monooxygenase activity"/>
    <property type="evidence" value="ECO:0007669"/>
    <property type="project" value="UniProtKB-KW"/>
</dbReference>
<dbReference type="Proteomes" id="UP001500618">
    <property type="component" value="Unassembled WGS sequence"/>
</dbReference>
<reference evidence="7" key="1">
    <citation type="journal article" date="2019" name="Int. J. Syst. Evol. Microbiol.">
        <title>The Global Catalogue of Microorganisms (GCM) 10K type strain sequencing project: providing services to taxonomists for standard genome sequencing and annotation.</title>
        <authorList>
            <consortium name="The Broad Institute Genomics Platform"/>
            <consortium name="The Broad Institute Genome Sequencing Center for Infectious Disease"/>
            <person name="Wu L."/>
            <person name="Ma J."/>
        </authorList>
    </citation>
    <scope>NUCLEOTIDE SEQUENCE [LARGE SCALE GENOMIC DNA]</scope>
    <source>
        <strain evidence="7">JCM 14718</strain>
    </source>
</reference>
<keyword evidence="1" id="KW-0285">Flavoprotein</keyword>
<keyword evidence="2" id="KW-0274">FAD</keyword>
<sequence>MRVIIIGAGTGGMCLAHGLRRAGVEVSVYERDRTPTGGLFGYRVGIDPTGNRALRDCLPPELFDTFLATCARAPKHFNAYTQDLKRLVSVDLRDDSDPINSERSVSRTILRQVLLTGMDDVVHFDKTFVRYEQHTNSVTAYFSDGSSATADVLVAADGTRSAVRQQYLPHARVEDAGVISLTTKLPITAETRALLPKEAFEGLSLIFGTRGTLGIVHVMEFNWNKPGGSEPLNRWHGLLRDNTDDYINIAMWTSADRFAANVGKLRGAEVIELALEMTPHWHPHLRRLFELGDPASSFPVVTATSVPVDPWPTTNVTLLGDAIHTMTPGHGVGANTALRDAALLCRCLVGSDGSLLDAIGAYEAEMIPYGFARVRDSLNNNGTSGNDPLYRPFAGRLAMAGARTYFRAVDKIPSVRRKFVDDLTTYRES</sequence>
<comment type="caution">
    <text evidence="6">The sequence shown here is derived from an EMBL/GenBank/DDBJ whole genome shotgun (WGS) entry which is preliminary data.</text>
</comment>
<keyword evidence="7" id="KW-1185">Reference proteome</keyword>
<dbReference type="InterPro" id="IPR002938">
    <property type="entry name" value="FAD-bd"/>
</dbReference>
<dbReference type="Gene3D" id="3.50.50.60">
    <property type="entry name" value="FAD/NAD(P)-binding domain"/>
    <property type="match status" value="1"/>
</dbReference>
<evidence type="ECO:0000259" key="5">
    <source>
        <dbReference type="Pfam" id="PF01494"/>
    </source>
</evidence>
<name>A0ABN2II91_9ACTN</name>
<feature type="domain" description="FAD-binding" evidence="5">
    <location>
        <begin position="303"/>
        <end position="348"/>
    </location>
</feature>
<accession>A0ABN2II91</accession>
<evidence type="ECO:0000313" key="7">
    <source>
        <dbReference type="Proteomes" id="UP001500618"/>
    </source>
</evidence>